<name>A0A6P4BS79_ARADU</name>
<reference evidence="3" key="2">
    <citation type="submission" date="2025-08" db="UniProtKB">
        <authorList>
            <consortium name="RefSeq"/>
        </authorList>
    </citation>
    <scope>IDENTIFICATION</scope>
    <source>
        <tissue evidence="3">Whole plant</tissue>
    </source>
</reference>
<dbReference type="AlphaFoldDB" id="A0A6P4BS79"/>
<feature type="domain" description="NADP-dependent oxidoreductase" evidence="1">
    <location>
        <begin position="25"/>
        <end position="107"/>
    </location>
</feature>
<dbReference type="SUPFAM" id="SSF51430">
    <property type="entry name" value="NAD(P)-linked oxidoreductase"/>
    <property type="match status" value="1"/>
</dbReference>
<proteinExistence type="predicted"/>
<gene>
    <name evidence="3" type="primary">LOC107470115</name>
</gene>
<dbReference type="PANTHER" id="PTHR43147:SF2">
    <property type="entry name" value="NADP-DEPENDENT OXIDOREDUCTASE DOMAIN-CONTAINING PROTEIN"/>
    <property type="match status" value="1"/>
</dbReference>
<dbReference type="GeneID" id="107470115"/>
<accession>A0A6P4BS79</accession>
<dbReference type="Gene3D" id="3.20.20.100">
    <property type="entry name" value="NADP-dependent oxidoreductase domain"/>
    <property type="match status" value="1"/>
</dbReference>
<keyword evidence="2" id="KW-1185">Reference proteome</keyword>
<evidence type="ECO:0000259" key="1">
    <source>
        <dbReference type="Pfam" id="PF00248"/>
    </source>
</evidence>
<reference evidence="2" key="1">
    <citation type="journal article" date="2016" name="Nat. Genet.">
        <title>The genome sequences of Arachis duranensis and Arachis ipaensis, the diploid ancestors of cultivated peanut.</title>
        <authorList>
            <person name="Bertioli D.J."/>
            <person name="Cannon S.B."/>
            <person name="Froenicke L."/>
            <person name="Huang G."/>
            <person name="Farmer A.D."/>
            <person name="Cannon E.K."/>
            <person name="Liu X."/>
            <person name="Gao D."/>
            <person name="Clevenger J."/>
            <person name="Dash S."/>
            <person name="Ren L."/>
            <person name="Moretzsohn M.C."/>
            <person name="Shirasawa K."/>
            <person name="Huang W."/>
            <person name="Vidigal B."/>
            <person name="Abernathy B."/>
            <person name="Chu Y."/>
            <person name="Niederhuth C.E."/>
            <person name="Umale P."/>
            <person name="Araujo A.C."/>
            <person name="Kozik A."/>
            <person name="Kim K.D."/>
            <person name="Burow M.D."/>
            <person name="Varshney R.K."/>
            <person name="Wang X."/>
            <person name="Zhang X."/>
            <person name="Barkley N."/>
            <person name="Guimaraes P.M."/>
            <person name="Isobe S."/>
            <person name="Guo B."/>
            <person name="Liao B."/>
            <person name="Stalker H.T."/>
            <person name="Schmitz R.J."/>
            <person name="Scheffler B.E."/>
            <person name="Leal-Bertioli S.C."/>
            <person name="Xun X."/>
            <person name="Jackson S.A."/>
            <person name="Michelmore R."/>
            <person name="Ozias-Akins P."/>
        </authorList>
    </citation>
    <scope>NUCLEOTIDE SEQUENCE [LARGE SCALE GENOMIC DNA]</scope>
    <source>
        <strain evidence="2">cv. V14167</strain>
    </source>
</reference>
<dbReference type="RefSeq" id="XP_015944981.3">
    <property type="nucleotide sequence ID" value="XM_016089495.3"/>
</dbReference>
<dbReference type="Proteomes" id="UP000515211">
    <property type="component" value="Chromosome 10"/>
</dbReference>
<dbReference type="PRINTS" id="PR00069">
    <property type="entry name" value="ALDKETRDTASE"/>
</dbReference>
<dbReference type="KEGG" id="adu:107470115"/>
<dbReference type="InterPro" id="IPR036812">
    <property type="entry name" value="NAD(P)_OxRdtase_dom_sf"/>
</dbReference>
<sequence length="116" mass="13181">MSAFNFVQVAGPSGQMTWIRGCLKCLDASNIIEVIDNSLLCIQMDYIDLDQIHWLDRYVPMFGETEYEPIHQYPSIGIGEQLEALEKAVKTGKIRYVGLSNETPYGMMKFIQVAEN</sequence>
<dbReference type="InterPro" id="IPR023210">
    <property type="entry name" value="NADP_OxRdtase_dom"/>
</dbReference>
<dbReference type="Pfam" id="PF00248">
    <property type="entry name" value="Aldo_ket_red"/>
    <property type="match status" value="1"/>
</dbReference>
<evidence type="ECO:0000313" key="3">
    <source>
        <dbReference type="RefSeq" id="XP_015944981.3"/>
    </source>
</evidence>
<dbReference type="GO" id="GO:0016491">
    <property type="term" value="F:oxidoreductase activity"/>
    <property type="evidence" value="ECO:0007669"/>
    <property type="project" value="InterPro"/>
</dbReference>
<organism evidence="2 3">
    <name type="scientific">Arachis duranensis</name>
    <name type="common">Wild peanut</name>
    <dbReference type="NCBI Taxonomy" id="130453"/>
    <lineage>
        <taxon>Eukaryota</taxon>
        <taxon>Viridiplantae</taxon>
        <taxon>Streptophyta</taxon>
        <taxon>Embryophyta</taxon>
        <taxon>Tracheophyta</taxon>
        <taxon>Spermatophyta</taxon>
        <taxon>Magnoliopsida</taxon>
        <taxon>eudicotyledons</taxon>
        <taxon>Gunneridae</taxon>
        <taxon>Pentapetalae</taxon>
        <taxon>rosids</taxon>
        <taxon>fabids</taxon>
        <taxon>Fabales</taxon>
        <taxon>Fabaceae</taxon>
        <taxon>Papilionoideae</taxon>
        <taxon>50 kb inversion clade</taxon>
        <taxon>dalbergioids sensu lato</taxon>
        <taxon>Dalbergieae</taxon>
        <taxon>Pterocarpus clade</taxon>
        <taxon>Arachis</taxon>
    </lineage>
</organism>
<dbReference type="InterPro" id="IPR020471">
    <property type="entry name" value="AKR"/>
</dbReference>
<protein>
    <submittedName>
        <fullName evidence="3">Uncharacterized protein LOC107470115</fullName>
    </submittedName>
</protein>
<dbReference type="PANTHER" id="PTHR43147">
    <property type="entry name" value="PROTEIN TAS"/>
    <property type="match status" value="1"/>
</dbReference>
<evidence type="ECO:0000313" key="2">
    <source>
        <dbReference type="Proteomes" id="UP000515211"/>
    </source>
</evidence>